<keyword evidence="2" id="KW-1185">Reference proteome</keyword>
<dbReference type="Proteomes" id="UP001144323">
    <property type="component" value="Unassembled WGS sequence"/>
</dbReference>
<reference evidence="1" key="1">
    <citation type="journal article" date="2023" name="Int. J. Syst. Evol. Microbiol.">
        <title>Methylocystis iwaonis sp. nov., a type II methane-oxidizing bacterium from surface soil of a rice paddy field in Japan, and emended description of the genus Methylocystis (ex Whittenbury et al. 1970) Bowman et al. 1993.</title>
        <authorList>
            <person name="Kaise H."/>
            <person name="Sawadogo J.B."/>
            <person name="Alam M.S."/>
            <person name="Ueno C."/>
            <person name="Dianou D."/>
            <person name="Shinjo R."/>
            <person name="Asakawa S."/>
        </authorList>
    </citation>
    <scope>NUCLEOTIDE SEQUENCE</scope>
    <source>
        <strain evidence="1">LMG27198</strain>
    </source>
</reference>
<evidence type="ECO:0000313" key="1">
    <source>
        <dbReference type="EMBL" id="GLI92944.1"/>
    </source>
</evidence>
<dbReference type="RefSeq" id="WP_281802467.1">
    <property type="nucleotide sequence ID" value="NZ_BSEC01000001.1"/>
</dbReference>
<dbReference type="EMBL" id="BSEC01000001">
    <property type="protein sequence ID" value="GLI92944.1"/>
    <property type="molecule type" value="Genomic_DNA"/>
</dbReference>
<protein>
    <recommendedName>
        <fullName evidence="3">Methyltransferase domain-containing protein</fullName>
    </recommendedName>
</protein>
<dbReference type="AlphaFoldDB" id="A0A9W6GU71"/>
<proteinExistence type="predicted"/>
<sequence length="217" mass="23900">MSTTISKEYLDLQSTLHENPHYGVASLGYAPTIADVFRTIGAQSVSDYGAGKCNLRTGLEKAGLRAFAYFPYDPVFPDYGSPRTADLVCCIDVLEHIEEEFLPNVIADLVRITENIGFFTVATGPAQKVLADGRNAHLIQKPAAWWLPKFLPHFNIEHLENDEQGFWMIVRPLALLENGGPAFRRVLPARNAPPEKPQGLSGVLRQIRETLAGSPAS</sequence>
<evidence type="ECO:0008006" key="3">
    <source>
        <dbReference type="Google" id="ProtNLM"/>
    </source>
</evidence>
<comment type="caution">
    <text evidence="1">The sequence shown here is derived from an EMBL/GenBank/DDBJ whole genome shotgun (WGS) entry which is preliminary data.</text>
</comment>
<evidence type="ECO:0000313" key="2">
    <source>
        <dbReference type="Proteomes" id="UP001144323"/>
    </source>
</evidence>
<gene>
    <name evidence="1" type="ORF">LMG27198_19360</name>
</gene>
<name>A0A9W6GU71_9HYPH</name>
<accession>A0A9W6GU71</accession>
<organism evidence="1 2">
    <name type="scientific">Methylocystis echinoides</name>
    <dbReference type="NCBI Taxonomy" id="29468"/>
    <lineage>
        <taxon>Bacteria</taxon>
        <taxon>Pseudomonadati</taxon>
        <taxon>Pseudomonadota</taxon>
        <taxon>Alphaproteobacteria</taxon>
        <taxon>Hyphomicrobiales</taxon>
        <taxon>Methylocystaceae</taxon>
        <taxon>Methylocystis</taxon>
    </lineage>
</organism>